<keyword evidence="3" id="KW-1185">Reference proteome</keyword>
<reference evidence="2 3" key="1">
    <citation type="submission" date="2016-12" db="EMBL/GenBank/DDBJ databases">
        <title>The new phylogeny of genus Mycobacterium.</title>
        <authorList>
            <person name="Tortoli E."/>
            <person name="Trovato A."/>
            <person name="Cirillo D.M."/>
        </authorList>
    </citation>
    <scope>NUCLEOTIDE SEQUENCE [LARGE SCALE GENOMIC DNA]</scope>
    <source>
        <strain evidence="2 3">DSM 45069</strain>
    </source>
</reference>
<feature type="region of interest" description="Disordered" evidence="1">
    <location>
        <begin position="172"/>
        <end position="226"/>
    </location>
</feature>
<organism evidence="2 3">
    <name type="scientific">Mycobacterium arosiense ATCC BAA-1401 = DSM 45069</name>
    <dbReference type="NCBI Taxonomy" id="1265311"/>
    <lineage>
        <taxon>Bacteria</taxon>
        <taxon>Bacillati</taxon>
        <taxon>Actinomycetota</taxon>
        <taxon>Actinomycetes</taxon>
        <taxon>Mycobacteriales</taxon>
        <taxon>Mycobacteriaceae</taxon>
        <taxon>Mycobacterium</taxon>
        <taxon>Mycobacterium avium complex (MAC)</taxon>
    </lineage>
</organism>
<evidence type="ECO:0000256" key="1">
    <source>
        <dbReference type="SAM" id="MobiDB-lite"/>
    </source>
</evidence>
<evidence type="ECO:0000313" key="3">
    <source>
        <dbReference type="Proteomes" id="UP000192707"/>
    </source>
</evidence>
<feature type="compositionally biased region" description="Gly residues" evidence="1">
    <location>
        <begin position="186"/>
        <end position="223"/>
    </location>
</feature>
<feature type="region of interest" description="Disordered" evidence="1">
    <location>
        <begin position="467"/>
        <end position="500"/>
    </location>
</feature>
<feature type="compositionally biased region" description="Pro residues" evidence="1">
    <location>
        <begin position="39"/>
        <end position="56"/>
    </location>
</feature>
<dbReference type="OrthoDB" id="4753538at2"/>
<dbReference type="Proteomes" id="UP000192707">
    <property type="component" value="Unassembled WGS sequence"/>
</dbReference>
<dbReference type="EMBL" id="MVHG01000107">
    <property type="protein sequence ID" value="ORA08054.1"/>
    <property type="molecule type" value="Genomic_DNA"/>
</dbReference>
<accession>A0A1W9Z6T2</accession>
<dbReference type="InterPro" id="IPR019710">
    <property type="entry name" value="DUF4226"/>
</dbReference>
<feature type="compositionally biased region" description="Acidic residues" evidence="1">
    <location>
        <begin position="20"/>
        <end position="31"/>
    </location>
</feature>
<dbReference type="RefSeq" id="WP_062906230.1">
    <property type="nucleotide sequence ID" value="NZ_MVHG01000107.1"/>
</dbReference>
<evidence type="ECO:0000313" key="2">
    <source>
        <dbReference type="EMBL" id="ORA08054.1"/>
    </source>
</evidence>
<feature type="compositionally biased region" description="Low complexity" evidence="1">
    <location>
        <begin position="335"/>
        <end position="347"/>
    </location>
</feature>
<feature type="compositionally biased region" description="Low complexity" evidence="1">
    <location>
        <begin position="486"/>
        <end position="500"/>
    </location>
</feature>
<gene>
    <name evidence="2" type="ORF">BST14_25215</name>
</gene>
<evidence type="ECO:0008006" key="4">
    <source>
        <dbReference type="Google" id="ProtNLM"/>
    </source>
</evidence>
<comment type="caution">
    <text evidence="2">The sequence shown here is derived from an EMBL/GenBank/DDBJ whole genome shotgun (WGS) entry which is preliminary data.</text>
</comment>
<feature type="region of interest" description="Disordered" evidence="1">
    <location>
        <begin position="17"/>
        <end position="66"/>
    </location>
</feature>
<protein>
    <recommendedName>
        <fullName evidence="4">Biofilm regulator BssS</fullName>
    </recommendedName>
</protein>
<sequence>MGLFDVLDDLFDDLTGIFGGDDDGEGGDEFDGPPQQALPAPPAGAPPWGPALPVPNGPSGLQQGVDHAGTTYQQASGALTQTDDKLAGLLKQIFAATDDTRSKIGAIISSIETARRALTSHPQMANDPHAMALFNEFLDGQLAQIQQLLDSSKVDSKKQAELLAALGDEYRDSAGGGHSKDQGNAGIAGGGDGGGADASGDGGGSGGGDGGAGGTTTGAGPGGLTDPLAGLSGLGGAGLGDPLSMLGPAMAGLGSIPGALGGAAGSLPMDALGAMGPLASGLADQGGGDGFKDSDGHDHGKSDDFEDGSHGKGGGDGGKNSAASAGNDGTGDKNAPTQPAGTTQPQPSTQPAPPAAVPASVGGDPSRVVQMPDGSAVTATTAQHAAAVRAVLNGATVSDGWKQAHVELPPPGTPVTAPADPSHLVPGQIAQFKSRDPVMYMGNGKIWLDGQLQPQSALPTGDFLGWVDPPQLAGTTTPASPPPSTAAPAGQPTTTNTGGS</sequence>
<name>A0A1W9Z6T2_MYCAI</name>
<dbReference type="AlphaFoldDB" id="A0A1W9Z6T2"/>
<feature type="region of interest" description="Disordered" evidence="1">
    <location>
        <begin position="283"/>
        <end position="371"/>
    </location>
</feature>
<dbReference type="Pfam" id="PF10774">
    <property type="entry name" value="DUF4226"/>
    <property type="match status" value="1"/>
</dbReference>
<proteinExistence type="predicted"/>
<feature type="compositionally biased region" description="Basic and acidic residues" evidence="1">
    <location>
        <begin position="290"/>
        <end position="310"/>
    </location>
</feature>